<feature type="compositionally biased region" description="Basic and acidic residues" evidence="1">
    <location>
        <begin position="213"/>
        <end position="234"/>
    </location>
</feature>
<gene>
    <name evidence="2" type="ORF">DNTS_024793</name>
</gene>
<dbReference type="AlphaFoldDB" id="A0A553MZP4"/>
<name>A0A553MZP4_9TELE</name>
<protein>
    <submittedName>
        <fullName evidence="2">Uncharacterized protein</fullName>
    </submittedName>
</protein>
<evidence type="ECO:0000256" key="1">
    <source>
        <dbReference type="SAM" id="MobiDB-lite"/>
    </source>
</evidence>
<keyword evidence="3" id="KW-1185">Reference proteome</keyword>
<dbReference type="EMBL" id="SRMA01027178">
    <property type="protein sequence ID" value="TRY58650.1"/>
    <property type="molecule type" value="Genomic_DNA"/>
</dbReference>
<evidence type="ECO:0000313" key="2">
    <source>
        <dbReference type="EMBL" id="TRY58650.1"/>
    </source>
</evidence>
<proteinExistence type="predicted"/>
<dbReference type="Proteomes" id="UP000316079">
    <property type="component" value="Unassembled WGS sequence"/>
</dbReference>
<sequence length="362" mass="41915">MCVLSLRQMLLSQQDKGGSYSAAYTPGCSGKDVSWGDCAFRLINRLTQAQEDEVWTVLHTIMNLDPEGVWTLLRKYENELNKPSFQHLCEVLQSHVKHERTEEEEVDDMSEGENQEVCTGCGMALDPEDTPYLEVVCVRDQWEDEKTVEGLETLVEKQNSLITLAWSQPADKQNHSQSEHQKQPEEEERLSLRELPKHTDTENIAHTNTADITHTETAHKDTPAAEEDHKHTHEASVLEGSVSAGQETMHSLVKIQRRAERRWQRDRQRQLLRVQERLAIVQSRKADEDLLGLTQEDTLRHLTDTLRQEDEQQQRSLVREKLQQMRRERSCVLQTRRERNTAGFKELLAPTAQRMAEAEERH</sequence>
<accession>A0A553MZP4</accession>
<dbReference type="OrthoDB" id="9909645at2759"/>
<reference evidence="2 3" key="1">
    <citation type="journal article" date="2019" name="Sci. Data">
        <title>Hybrid genome assembly and annotation of Danionella translucida.</title>
        <authorList>
            <person name="Kadobianskyi M."/>
            <person name="Schulze L."/>
            <person name="Schuelke M."/>
            <person name="Judkewitz B."/>
        </authorList>
    </citation>
    <scope>NUCLEOTIDE SEQUENCE [LARGE SCALE GENOMIC DNA]</scope>
    <source>
        <strain evidence="2 3">Bolton</strain>
    </source>
</reference>
<feature type="region of interest" description="Disordered" evidence="1">
    <location>
        <begin position="168"/>
        <end position="234"/>
    </location>
</feature>
<evidence type="ECO:0000313" key="3">
    <source>
        <dbReference type="Proteomes" id="UP000316079"/>
    </source>
</evidence>
<organism evidence="2 3">
    <name type="scientific">Danionella cerebrum</name>
    <dbReference type="NCBI Taxonomy" id="2873325"/>
    <lineage>
        <taxon>Eukaryota</taxon>
        <taxon>Metazoa</taxon>
        <taxon>Chordata</taxon>
        <taxon>Craniata</taxon>
        <taxon>Vertebrata</taxon>
        <taxon>Euteleostomi</taxon>
        <taxon>Actinopterygii</taxon>
        <taxon>Neopterygii</taxon>
        <taxon>Teleostei</taxon>
        <taxon>Ostariophysi</taxon>
        <taxon>Cypriniformes</taxon>
        <taxon>Danionidae</taxon>
        <taxon>Danioninae</taxon>
        <taxon>Danionella</taxon>
    </lineage>
</organism>
<comment type="caution">
    <text evidence="2">The sequence shown here is derived from an EMBL/GenBank/DDBJ whole genome shotgun (WGS) entry which is preliminary data.</text>
</comment>
<feature type="compositionally biased region" description="Basic and acidic residues" evidence="1">
    <location>
        <begin position="172"/>
        <end position="203"/>
    </location>
</feature>